<dbReference type="EMBL" id="HBNS01001767">
    <property type="protein sequence ID" value="CAE4580721.1"/>
    <property type="molecule type" value="Transcribed_RNA"/>
</dbReference>
<feature type="domain" description="Protein kinase" evidence="3">
    <location>
        <begin position="1"/>
        <end position="120"/>
    </location>
</feature>
<dbReference type="PROSITE" id="PS50011">
    <property type="entry name" value="PROTEIN_KINASE_DOM"/>
    <property type="match status" value="2"/>
</dbReference>
<evidence type="ECO:0000256" key="2">
    <source>
        <dbReference type="ARBA" id="ARBA00022840"/>
    </source>
</evidence>
<dbReference type="InterPro" id="IPR011009">
    <property type="entry name" value="Kinase-like_dom_sf"/>
</dbReference>
<protein>
    <recommendedName>
        <fullName evidence="3">Protein kinase domain-containing protein</fullName>
    </recommendedName>
</protein>
<gene>
    <name evidence="4" type="ORF">DBRI00130_LOCUS1420</name>
    <name evidence="5" type="ORF">DBRI00130_LOCUS1422</name>
</gene>
<dbReference type="SUPFAM" id="SSF56112">
    <property type="entry name" value="Protein kinase-like (PK-like)"/>
    <property type="match status" value="2"/>
</dbReference>
<keyword evidence="1" id="KW-0547">Nucleotide-binding</keyword>
<evidence type="ECO:0000259" key="3">
    <source>
        <dbReference type="PROSITE" id="PS50011"/>
    </source>
</evidence>
<evidence type="ECO:0000313" key="4">
    <source>
        <dbReference type="EMBL" id="CAE4580721.1"/>
    </source>
</evidence>
<dbReference type="InterPro" id="IPR000719">
    <property type="entry name" value="Prot_kinase_dom"/>
</dbReference>
<accession>A0A6V2AGY3</accession>
<evidence type="ECO:0000313" key="5">
    <source>
        <dbReference type="EMBL" id="CAE4580725.1"/>
    </source>
</evidence>
<dbReference type="FunFam" id="1.10.510.10:FF:000571">
    <property type="entry name" value="Maternal embryonic leucine zipper kinase"/>
    <property type="match status" value="1"/>
</dbReference>
<name>A0A6V2AGY3_9STRA</name>
<sequence>MKLADFGFARKYEPLKGGLTTRCGTPAFVAPEVLLGVPYDDKVDVWSCGVILYLLLGGYPPFQHENHKGLFRKIRAGDYVFHEKYWDGISIEAKQLVSKLLSVDPESRLNAEGALKSSWFYNTDEQLSANDLNASLKEIRKFNARRKLRGAMHAVTWACTATFWNPSNNNFSKDVLSTYHEMASVDNVAASYKPASDTFSKKSSNSSTASSKVGKTFKDKYTLVKKIRSGSFATVWEGKHNETDIVCAIKVVARKDLKPKDDAQVLNEVAILQSLHHKSIVCLVDFFEEKDNFFIIMELMSGGDVFDRIVEKNHYTELDARNLATELLEAVAFMHSHGVAHRDLKPQNLLLQTKDDDAHIKVADFGFARRVHTPQSLVTRCGTPTYVAPEILKNHPHDTAADMWSVGVILYVLLVGYPPFMEDNQRVLFRKIRYGEYEFFKEDWEEISEEAKDLIQKLLVVDPLHRLTAREALRHDWIVGDNDDMLSSRSLSGSLSELQKSVGQSKLEDAARAVQWMTCACVTLNNKD</sequence>
<keyword evidence="2" id="KW-0067">ATP-binding</keyword>
<dbReference type="AlphaFoldDB" id="A0A6V2AGY3"/>
<organism evidence="5">
    <name type="scientific">Ditylum brightwellii</name>
    <dbReference type="NCBI Taxonomy" id="49249"/>
    <lineage>
        <taxon>Eukaryota</taxon>
        <taxon>Sar</taxon>
        <taxon>Stramenopiles</taxon>
        <taxon>Ochrophyta</taxon>
        <taxon>Bacillariophyta</taxon>
        <taxon>Mediophyceae</taxon>
        <taxon>Lithodesmiophycidae</taxon>
        <taxon>Lithodesmiales</taxon>
        <taxon>Lithodesmiaceae</taxon>
        <taxon>Ditylum</taxon>
    </lineage>
</organism>
<dbReference type="PANTHER" id="PTHR24347">
    <property type="entry name" value="SERINE/THREONINE-PROTEIN KINASE"/>
    <property type="match status" value="1"/>
</dbReference>
<dbReference type="CDD" id="cd05117">
    <property type="entry name" value="STKc_CAMK"/>
    <property type="match status" value="1"/>
</dbReference>
<dbReference type="GO" id="GO:0004672">
    <property type="term" value="F:protein kinase activity"/>
    <property type="evidence" value="ECO:0007669"/>
    <property type="project" value="InterPro"/>
</dbReference>
<dbReference type="Gene3D" id="1.10.510.10">
    <property type="entry name" value="Transferase(Phosphotransferase) domain 1"/>
    <property type="match status" value="2"/>
</dbReference>
<feature type="domain" description="Protein kinase" evidence="3">
    <location>
        <begin position="221"/>
        <end position="478"/>
    </location>
</feature>
<reference evidence="5" key="1">
    <citation type="submission" date="2021-01" db="EMBL/GenBank/DDBJ databases">
        <authorList>
            <person name="Corre E."/>
            <person name="Pelletier E."/>
            <person name="Niang G."/>
            <person name="Scheremetjew M."/>
            <person name="Finn R."/>
            <person name="Kale V."/>
            <person name="Holt S."/>
            <person name="Cochrane G."/>
            <person name="Meng A."/>
            <person name="Brown T."/>
            <person name="Cohen L."/>
        </authorList>
    </citation>
    <scope>NUCLEOTIDE SEQUENCE</scope>
    <source>
        <strain evidence="5">GSO104</strain>
    </source>
</reference>
<proteinExistence type="predicted"/>
<dbReference type="Pfam" id="PF00069">
    <property type="entry name" value="Pkinase"/>
    <property type="match status" value="2"/>
</dbReference>
<dbReference type="EMBL" id="HBNS01001769">
    <property type="protein sequence ID" value="CAE4580725.1"/>
    <property type="molecule type" value="Transcribed_RNA"/>
</dbReference>
<dbReference type="PROSITE" id="PS00108">
    <property type="entry name" value="PROTEIN_KINASE_ST"/>
    <property type="match status" value="1"/>
</dbReference>
<dbReference type="GO" id="GO:0005524">
    <property type="term" value="F:ATP binding"/>
    <property type="evidence" value="ECO:0007669"/>
    <property type="project" value="UniProtKB-KW"/>
</dbReference>
<dbReference type="InterPro" id="IPR008271">
    <property type="entry name" value="Ser/Thr_kinase_AS"/>
</dbReference>
<dbReference type="SMART" id="SM00220">
    <property type="entry name" value="S_TKc"/>
    <property type="match status" value="1"/>
</dbReference>
<evidence type="ECO:0000256" key="1">
    <source>
        <dbReference type="ARBA" id="ARBA00022741"/>
    </source>
</evidence>